<evidence type="ECO:0000313" key="6">
    <source>
        <dbReference type="EMBL" id="GMI35746.1"/>
    </source>
</evidence>
<dbReference type="PANTHER" id="PTHR12446:SF34">
    <property type="entry name" value="PROTEIN LIN-54 HOMOLOG"/>
    <property type="match status" value="1"/>
</dbReference>
<accession>A0A9W7G6Z2</accession>
<evidence type="ECO:0000313" key="7">
    <source>
        <dbReference type="Proteomes" id="UP001165082"/>
    </source>
</evidence>
<dbReference type="EMBL" id="BRXZ01007907">
    <property type="protein sequence ID" value="GMI35746.1"/>
    <property type="molecule type" value="Genomic_DNA"/>
</dbReference>
<dbReference type="OrthoDB" id="6283463at2759"/>
<comment type="subcellular location">
    <subcellularLocation>
        <location evidence="1">Nucleus</location>
    </subcellularLocation>
</comment>
<organism evidence="6 7">
    <name type="scientific">Triparma retinervis</name>
    <dbReference type="NCBI Taxonomy" id="2557542"/>
    <lineage>
        <taxon>Eukaryota</taxon>
        <taxon>Sar</taxon>
        <taxon>Stramenopiles</taxon>
        <taxon>Ochrophyta</taxon>
        <taxon>Bolidophyceae</taxon>
        <taxon>Parmales</taxon>
        <taxon>Triparmaceae</taxon>
        <taxon>Triparma</taxon>
    </lineage>
</organism>
<evidence type="ECO:0000256" key="1">
    <source>
        <dbReference type="ARBA" id="ARBA00004123"/>
    </source>
</evidence>
<dbReference type="InterPro" id="IPR005172">
    <property type="entry name" value="CRC"/>
</dbReference>
<dbReference type="GO" id="GO:0006355">
    <property type="term" value="P:regulation of DNA-templated transcription"/>
    <property type="evidence" value="ECO:0007669"/>
    <property type="project" value="TreeGrafter"/>
</dbReference>
<evidence type="ECO:0000256" key="3">
    <source>
        <dbReference type="ARBA" id="ARBA00023242"/>
    </source>
</evidence>
<dbReference type="PANTHER" id="PTHR12446">
    <property type="entry name" value="TESMIN/TSO1-RELATED"/>
    <property type="match status" value="1"/>
</dbReference>
<evidence type="ECO:0000256" key="2">
    <source>
        <dbReference type="ARBA" id="ARBA00007267"/>
    </source>
</evidence>
<proteinExistence type="inferred from homology"/>
<feature type="region of interest" description="Disordered" evidence="4">
    <location>
        <begin position="34"/>
        <end position="74"/>
    </location>
</feature>
<comment type="similarity">
    <text evidence="2">Belongs to the lin-54 family.</text>
</comment>
<feature type="domain" description="CRC" evidence="5">
    <location>
        <begin position="78"/>
        <end position="180"/>
    </location>
</feature>
<name>A0A9W7G6Z2_9STRA</name>
<dbReference type="Proteomes" id="UP001165082">
    <property type="component" value="Unassembled WGS sequence"/>
</dbReference>
<dbReference type="InterPro" id="IPR033467">
    <property type="entry name" value="Tesmin/TSO1-like_CXC"/>
</dbReference>
<dbReference type="PROSITE" id="PS51634">
    <property type="entry name" value="CRC"/>
    <property type="match status" value="1"/>
</dbReference>
<dbReference type="GO" id="GO:0005634">
    <property type="term" value="C:nucleus"/>
    <property type="evidence" value="ECO:0007669"/>
    <property type="project" value="UniProtKB-SubCell"/>
</dbReference>
<keyword evidence="7" id="KW-1185">Reference proteome</keyword>
<dbReference type="SMART" id="SM01114">
    <property type="entry name" value="CXC"/>
    <property type="match status" value="2"/>
</dbReference>
<evidence type="ECO:0000256" key="4">
    <source>
        <dbReference type="SAM" id="MobiDB-lite"/>
    </source>
</evidence>
<reference evidence="6" key="1">
    <citation type="submission" date="2022-07" db="EMBL/GenBank/DDBJ databases">
        <title>Genome analysis of Parmales, a sister group of diatoms, reveals the evolutionary specialization of diatoms from phago-mixotrophs to photoautotrophs.</title>
        <authorList>
            <person name="Ban H."/>
            <person name="Sato S."/>
            <person name="Yoshikawa S."/>
            <person name="Kazumasa Y."/>
            <person name="Nakamura Y."/>
            <person name="Ichinomiya M."/>
            <person name="Saitoh K."/>
            <person name="Sato N."/>
            <person name="Blanc-Mathieu R."/>
            <person name="Endo H."/>
            <person name="Kuwata A."/>
            <person name="Ogata H."/>
        </authorList>
    </citation>
    <scope>NUCLEOTIDE SEQUENCE</scope>
</reference>
<dbReference type="Pfam" id="PF03638">
    <property type="entry name" value="TCR"/>
    <property type="match status" value="2"/>
</dbReference>
<dbReference type="InterPro" id="IPR028307">
    <property type="entry name" value="Lin-54_fam"/>
</dbReference>
<dbReference type="AlphaFoldDB" id="A0A9W7G6Z2"/>
<feature type="compositionally biased region" description="Low complexity" evidence="4">
    <location>
        <begin position="47"/>
        <end position="60"/>
    </location>
</feature>
<gene>
    <name evidence="6" type="ORF">TrRE_jg6609</name>
</gene>
<keyword evidence="3" id="KW-0539">Nucleus</keyword>
<sequence length="355" mass="38980">MTVIKFSAGSTAMVTVEYGEADLDDDEFLSGKRIYSNSDMESESDMESSIADSSSDTDTISPPPEALKPNPNPPKKSTAIGCHCKKSKCLKLYCECFAALKYCDPRCACVDCGNNLANEDRRLAAIDKTKRNNNDPFSSKKGSVCRCSKTHCLKKYCDCYRVGSFCSEMCRCTDCYNYAGSKSFVPENLNTIASRKILKKAKIAEIVPSPIESIPVGDPRREIFQFPIPSSWTVESIGFGSVKRLCCSSPIIGVTKKMTMEQCFNYIKEHQPEEFYTIPIPPGDPERSVRHPDDRADVEPTVIPDSWTVTKSAARPVGGGGFYLCANRSLGVSHASRAQCVAWIAKATEAGRRAG</sequence>
<feature type="compositionally biased region" description="Pro residues" evidence="4">
    <location>
        <begin position="61"/>
        <end position="74"/>
    </location>
</feature>
<comment type="caution">
    <text evidence="6">The sequence shown here is derived from an EMBL/GenBank/DDBJ whole genome shotgun (WGS) entry which is preliminary data.</text>
</comment>
<evidence type="ECO:0000259" key="5">
    <source>
        <dbReference type="PROSITE" id="PS51634"/>
    </source>
</evidence>
<protein>
    <recommendedName>
        <fullName evidence="5">CRC domain-containing protein</fullName>
    </recommendedName>
</protein>